<evidence type="ECO:0000256" key="3">
    <source>
        <dbReference type="ARBA" id="ARBA00022741"/>
    </source>
</evidence>
<dbReference type="PANTHER" id="PTHR42734">
    <property type="entry name" value="METAL TRANSPORT SYSTEM ATP-BINDING PROTEIN TM_0124-RELATED"/>
    <property type="match status" value="1"/>
</dbReference>
<evidence type="ECO:0000313" key="7">
    <source>
        <dbReference type="Proteomes" id="UP001596022"/>
    </source>
</evidence>
<dbReference type="InterPro" id="IPR050153">
    <property type="entry name" value="Metal_Ion_Import_ABC"/>
</dbReference>
<dbReference type="InterPro" id="IPR003439">
    <property type="entry name" value="ABC_transporter-like_ATP-bd"/>
</dbReference>
<organism evidence="6 7">
    <name type="scientific">Camelliibacillus cellulosilyticus</name>
    <dbReference type="NCBI Taxonomy" id="2174486"/>
    <lineage>
        <taxon>Bacteria</taxon>
        <taxon>Bacillati</taxon>
        <taxon>Bacillota</taxon>
        <taxon>Bacilli</taxon>
        <taxon>Bacillales</taxon>
        <taxon>Sporolactobacillaceae</taxon>
        <taxon>Camelliibacillus</taxon>
    </lineage>
</organism>
<accession>A0ABV9GK01</accession>
<comment type="similarity">
    <text evidence="1">Belongs to the ABC transporter superfamily.</text>
</comment>
<dbReference type="SUPFAM" id="SSF52540">
    <property type="entry name" value="P-loop containing nucleoside triphosphate hydrolases"/>
    <property type="match status" value="1"/>
</dbReference>
<dbReference type="PROSITE" id="PS50893">
    <property type="entry name" value="ABC_TRANSPORTER_2"/>
    <property type="match status" value="1"/>
</dbReference>
<dbReference type="CDD" id="cd03235">
    <property type="entry name" value="ABC_Metallic_Cations"/>
    <property type="match status" value="1"/>
</dbReference>
<dbReference type="InterPro" id="IPR017871">
    <property type="entry name" value="ABC_transporter-like_CS"/>
</dbReference>
<evidence type="ECO:0000256" key="2">
    <source>
        <dbReference type="ARBA" id="ARBA00022448"/>
    </source>
</evidence>
<keyword evidence="3" id="KW-0547">Nucleotide-binding</keyword>
<dbReference type="PANTHER" id="PTHR42734:SF17">
    <property type="entry name" value="METAL TRANSPORT SYSTEM ATP-BINDING PROTEIN TM_0124-RELATED"/>
    <property type="match status" value="1"/>
</dbReference>
<dbReference type="RefSeq" id="WP_376844595.1">
    <property type="nucleotide sequence ID" value="NZ_JBHSFW010000001.1"/>
</dbReference>
<reference evidence="7" key="1">
    <citation type="journal article" date="2019" name="Int. J. Syst. Evol. Microbiol.">
        <title>The Global Catalogue of Microorganisms (GCM) 10K type strain sequencing project: providing services to taxonomists for standard genome sequencing and annotation.</title>
        <authorList>
            <consortium name="The Broad Institute Genomics Platform"/>
            <consortium name="The Broad Institute Genome Sequencing Center for Infectious Disease"/>
            <person name="Wu L."/>
            <person name="Ma J."/>
        </authorList>
    </citation>
    <scope>NUCLEOTIDE SEQUENCE [LARGE SCALE GENOMIC DNA]</scope>
    <source>
        <strain evidence="7">CGMCC 1.16306</strain>
    </source>
</reference>
<keyword evidence="2" id="KW-0813">Transport</keyword>
<proteinExistence type="inferred from homology"/>
<dbReference type="EMBL" id="JBHSFW010000001">
    <property type="protein sequence ID" value="MFC4617556.1"/>
    <property type="molecule type" value="Genomic_DNA"/>
</dbReference>
<protein>
    <submittedName>
        <fullName evidence="6">Metal ABC transporter ATP-binding protein</fullName>
    </submittedName>
</protein>
<dbReference type="GO" id="GO:0005524">
    <property type="term" value="F:ATP binding"/>
    <property type="evidence" value="ECO:0007669"/>
    <property type="project" value="UniProtKB-KW"/>
</dbReference>
<keyword evidence="7" id="KW-1185">Reference proteome</keyword>
<evidence type="ECO:0000259" key="5">
    <source>
        <dbReference type="PROSITE" id="PS50893"/>
    </source>
</evidence>
<dbReference type="InterPro" id="IPR003593">
    <property type="entry name" value="AAA+_ATPase"/>
</dbReference>
<evidence type="ECO:0000313" key="6">
    <source>
        <dbReference type="EMBL" id="MFC4617556.1"/>
    </source>
</evidence>
<name>A0ABV9GK01_9BACL</name>
<evidence type="ECO:0000256" key="1">
    <source>
        <dbReference type="ARBA" id="ARBA00005417"/>
    </source>
</evidence>
<sequence>MERVIEINQATIRYDKVTAVENIQLTVDAGDFLAIAGPNGGGKSSLMKGILNLVPLANGEIKIFGRDHRKAKGLIGYIPQQTTFDHRFPVTVKDVVLMGRLPANLRLFHRFSKQDHDVAFDAMKTLGLASLSDRAIGDLSGGQRQKVLLARALATEPKLLILDEPTASLDPASREQFYQILSDLNKDMTIIMISHDDQSISRIAKKAIYLNKTLIYAGEAGHMWQAVSG</sequence>
<dbReference type="PROSITE" id="PS00211">
    <property type="entry name" value="ABC_TRANSPORTER_1"/>
    <property type="match status" value="1"/>
</dbReference>
<dbReference type="SMART" id="SM00382">
    <property type="entry name" value="AAA"/>
    <property type="match status" value="1"/>
</dbReference>
<dbReference type="Pfam" id="PF00005">
    <property type="entry name" value="ABC_tran"/>
    <property type="match status" value="1"/>
</dbReference>
<dbReference type="Gene3D" id="3.40.50.300">
    <property type="entry name" value="P-loop containing nucleotide triphosphate hydrolases"/>
    <property type="match status" value="1"/>
</dbReference>
<dbReference type="Proteomes" id="UP001596022">
    <property type="component" value="Unassembled WGS sequence"/>
</dbReference>
<feature type="domain" description="ABC transporter" evidence="5">
    <location>
        <begin position="2"/>
        <end position="229"/>
    </location>
</feature>
<gene>
    <name evidence="6" type="ORF">ACFO4N_02285</name>
</gene>
<evidence type="ECO:0000256" key="4">
    <source>
        <dbReference type="ARBA" id="ARBA00022840"/>
    </source>
</evidence>
<keyword evidence="4 6" id="KW-0067">ATP-binding</keyword>
<comment type="caution">
    <text evidence="6">The sequence shown here is derived from an EMBL/GenBank/DDBJ whole genome shotgun (WGS) entry which is preliminary data.</text>
</comment>
<dbReference type="InterPro" id="IPR027417">
    <property type="entry name" value="P-loop_NTPase"/>
</dbReference>